<keyword evidence="2" id="KW-1015">Disulfide bond</keyword>
<dbReference type="InterPro" id="IPR036249">
    <property type="entry name" value="Thioredoxin-like_sf"/>
</dbReference>
<feature type="domain" description="Thioredoxin" evidence="3">
    <location>
        <begin position="19"/>
        <end position="138"/>
    </location>
</feature>
<gene>
    <name evidence="4" type="ORF">S40285_03145</name>
</gene>
<dbReference type="AlphaFoldDB" id="A0A084QI65"/>
<evidence type="ECO:0000313" key="5">
    <source>
        <dbReference type="Proteomes" id="UP000028524"/>
    </source>
</evidence>
<dbReference type="CDD" id="cd02947">
    <property type="entry name" value="TRX_family"/>
    <property type="match status" value="1"/>
</dbReference>
<dbReference type="InterPro" id="IPR017937">
    <property type="entry name" value="Thioredoxin_CS"/>
</dbReference>
<dbReference type="OrthoDB" id="10263751at2759"/>
<dbReference type="InParanoid" id="A0A084QI65"/>
<dbReference type="PANTHER" id="PTHR46115">
    <property type="entry name" value="THIOREDOXIN-LIKE PROTEIN 1"/>
    <property type="match status" value="1"/>
</dbReference>
<reference evidence="4 5" key="1">
    <citation type="journal article" date="2014" name="BMC Genomics">
        <title>Comparative genome sequencing reveals chemotype-specific gene clusters in the toxigenic black mold Stachybotrys.</title>
        <authorList>
            <person name="Semeiks J."/>
            <person name="Borek D."/>
            <person name="Otwinowski Z."/>
            <person name="Grishin N.V."/>
        </authorList>
    </citation>
    <scope>NUCLEOTIDE SEQUENCE [LARGE SCALE GENOMIC DNA]</scope>
    <source>
        <strain evidence="4 5">IBT 40285</strain>
    </source>
</reference>
<evidence type="ECO:0000259" key="3">
    <source>
        <dbReference type="PROSITE" id="PS51352"/>
    </source>
</evidence>
<dbReference type="Pfam" id="PF00085">
    <property type="entry name" value="Thioredoxin"/>
    <property type="match status" value="1"/>
</dbReference>
<dbReference type="STRING" id="1283841.A0A084QI65"/>
<sequence>MLAARSLLSTTVRARIARAPAASTARQFHASSRKQMVFEIYSHAEFVEQLKEPAVVVDCFAPWCGPCRLIAPKVISLAQEYPDFKFVKFDVDELPDLAQELGVRAMPTFMIFRDGKKVDEVVGANPGALVQLIEKHRP</sequence>
<proteinExistence type="inferred from homology"/>
<evidence type="ECO:0000313" key="4">
    <source>
        <dbReference type="EMBL" id="KFA63650.1"/>
    </source>
</evidence>
<dbReference type="GO" id="GO:0034599">
    <property type="term" value="P:cellular response to oxidative stress"/>
    <property type="evidence" value="ECO:0007669"/>
    <property type="project" value="EnsemblFungi"/>
</dbReference>
<dbReference type="Gene3D" id="3.40.30.10">
    <property type="entry name" value="Glutaredoxin"/>
    <property type="match status" value="1"/>
</dbReference>
<dbReference type="PROSITE" id="PS51352">
    <property type="entry name" value="THIOREDOXIN_2"/>
    <property type="match status" value="1"/>
</dbReference>
<protein>
    <recommendedName>
        <fullName evidence="3">Thioredoxin domain-containing protein</fullName>
    </recommendedName>
</protein>
<dbReference type="EMBL" id="KL660733">
    <property type="protein sequence ID" value="KFA63650.1"/>
    <property type="molecule type" value="Genomic_DNA"/>
</dbReference>
<accession>A0A084QI65</accession>
<evidence type="ECO:0000256" key="2">
    <source>
        <dbReference type="ARBA" id="ARBA00023157"/>
    </source>
</evidence>
<dbReference type="FunCoup" id="A0A084QI65">
    <property type="interactions" value="639"/>
</dbReference>
<organism evidence="4 5">
    <name type="scientific">Stachybotrys chlorohalonatus (strain IBT 40285)</name>
    <dbReference type="NCBI Taxonomy" id="1283841"/>
    <lineage>
        <taxon>Eukaryota</taxon>
        <taxon>Fungi</taxon>
        <taxon>Dikarya</taxon>
        <taxon>Ascomycota</taxon>
        <taxon>Pezizomycotina</taxon>
        <taxon>Sordariomycetes</taxon>
        <taxon>Hypocreomycetidae</taxon>
        <taxon>Hypocreales</taxon>
        <taxon>Stachybotryaceae</taxon>
        <taxon>Stachybotrys</taxon>
    </lineage>
</organism>
<dbReference type="GO" id="GO:0015036">
    <property type="term" value="F:disulfide oxidoreductase activity"/>
    <property type="evidence" value="ECO:0007669"/>
    <property type="project" value="EnsemblFungi"/>
</dbReference>
<dbReference type="SUPFAM" id="SSF52833">
    <property type="entry name" value="Thioredoxin-like"/>
    <property type="match status" value="1"/>
</dbReference>
<dbReference type="HOGENOM" id="CLU_090389_14_5_1"/>
<dbReference type="Proteomes" id="UP000028524">
    <property type="component" value="Unassembled WGS sequence"/>
</dbReference>
<dbReference type="PRINTS" id="PR00421">
    <property type="entry name" value="THIOREDOXIN"/>
</dbReference>
<evidence type="ECO:0000256" key="1">
    <source>
        <dbReference type="ARBA" id="ARBA00008987"/>
    </source>
</evidence>
<dbReference type="GO" id="GO:0005739">
    <property type="term" value="C:mitochondrion"/>
    <property type="evidence" value="ECO:0007669"/>
    <property type="project" value="EnsemblFungi"/>
</dbReference>
<keyword evidence="5" id="KW-1185">Reference proteome</keyword>
<dbReference type="FunFam" id="3.40.30.10:FF:000245">
    <property type="entry name" value="Thioredoxin"/>
    <property type="match status" value="1"/>
</dbReference>
<dbReference type="OMA" id="PAFIAMS"/>
<comment type="similarity">
    <text evidence="1">Belongs to the thioredoxin family.</text>
</comment>
<name>A0A084QI65_STAC4</name>
<dbReference type="PROSITE" id="PS00194">
    <property type="entry name" value="THIOREDOXIN_1"/>
    <property type="match status" value="1"/>
</dbReference>
<dbReference type="InterPro" id="IPR013766">
    <property type="entry name" value="Thioredoxin_domain"/>
</dbReference>